<organism evidence="1 2">
    <name type="scientific">Sphingopyxis macrogoltabida</name>
    <name type="common">Sphingomonas macrogoltabidus</name>
    <dbReference type="NCBI Taxonomy" id="33050"/>
    <lineage>
        <taxon>Bacteria</taxon>
        <taxon>Pseudomonadati</taxon>
        <taxon>Pseudomonadota</taxon>
        <taxon>Alphaproteobacteria</taxon>
        <taxon>Sphingomonadales</taxon>
        <taxon>Sphingomonadaceae</taxon>
        <taxon>Sphingopyxis</taxon>
    </lineage>
</organism>
<dbReference type="AlphaFoldDB" id="A0AAC9AZV5"/>
<dbReference type="Proteomes" id="UP000076088">
    <property type="component" value="Plasmid unnamed1"/>
</dbReference>
<evidence type="ECO:0000313" key="2">
    <source>
        <dbReference type="Proteomes" id="UP000076088"/>
    </source>
</evidence>
<dbReference type="RefSeq" id="WP_054735221.1">
    <property type="nucleotide sequence ID" value="NZ_CP009430.1"/>
</dbReference>
<keyword evidence="1" id="KW-0614">Plasmid</keyword>
<protein>
    <submittedName>
        <fullName evidence="1">Uncharacterized protein</fullName>
    </submittedName>
</protein>
<dbReference type="EMBL" id="CP013345">
    <property type="protein sequence ID" value="AMU92799.1"/>
    <property type="molecule type" value="Genomic_DNA"/>
</dbReference>
<accession>A0AAC9AZV5</accession>
<geneLocation type="plasmid" evidence="1 2">
    <name>unnamed1</name>
</geneLocation>
<proteinExistence type="predicted"/>
<dbReference type="KEGG" id="smaz:LH19_27585"/>
<reference evidence="2" key="1">
    <citation type="submission" date="2015-11" db="EMBL/GenBank/DDBJ databases">
        <title>Complete genome sequence of a polyethylene-glycol degrader Sphingopyxis macrogoltabida 203N (NBRC 111659).</title>
        <authorList>
            <person name="Yoshiyuki O."/>
            <person name="Shouta N."/>
            <person name="Nagata Y."/>
            <person name="Numata M."/>
            <person name="Tsuchikane K."/>
            <person name="Hosoyama A."/>
            <person name="Yamazoe A."/>
            <person name="Tsuda M."/>
            <person name="Fujita N."/>
            <person name="Kawai F."/>
        </authorList>
    </citation>
    <scope>NUCLEOTIDE SEQUENCE [LARGE SCALE GENOMIC DNA]</scope>
    <source>
        <strain evidence="2">203N</strain>
        <plasmid evidence="2">unnamed1</plasmid>
    </source>
</reference>
<sequence length="199" mass="22142">MVRIERARCTSDHEQGIVLHYRRRWWFVGLPDDACPSRVKTLSGRLTPALAARLRREAENEALPPYVSSFIGYEQPRTGAFACIASARDSTTFDLDAHDRGKPASDAEARLACTMVDTTLYPVPDGFISVFEALPRDEKPVLAIRVSAYVFSRFELLTARYQPVFRPLAPWRNLSGNAVTDSGSDIIGWRDAGAWLGPG</sequence>
<name>A0AAC9AZV5_SPHMC</name>
<reference evidence="1 2" key="2">
    <citation type="journal article" date="2016" name="Genome Announc.">
        <title>Complete Genome Sequence of Sphingopyxis macrogoltabida Strain 203N (NBRC 111659), a Polyethylene Glycol Degrader.</title>
        <authorList>
            <person name="Ohtsubo Y."/>
            <person name="Nonoyama S."/>
            <person name="Nagata Y."/>
            <person name="Numata M."/>
            <person name="Tsuchikane K."/>
            <person name="Hosoyama A."/>
            <person name="Yamazoe A."/>
            <person name="Tsuda M."/>
            <person name="Fujita N."/>
            <person name="Kawai F."/>
        </authorList>
    </citation>
    <scope>NUCLEOTIDE SEQUENCE [LARGE SCALE GENOMIC DNA]</scope>
    <source>
        <strain evidence="1 2">203N</strain>
    </source>
</reference>
<evidence type="ECO:0000313" key="1">
    <source>
        <dbReference type="EMBL" id="AMU92799.1"/>
    </source>
</evidence>
<keyword evidence="2" id="KW-1185">Reference proteome</keyword>
<gene>
    <name evidence="1" type="ORF">ATM17_31565</name>
</gene>